<dbReference type="Proteomes" id="UP000550508">
    <property type="component" value="Unassembled WGS sequence"/>
</dbReference>
<name>A0A849VP91_9HYPH</name>
<protein>
    <recommendedName>
        <fullName evidence="3">Baseplate protein J-like domain-containing protein</fullName>
    </recommendedName>
</protein>
<keyword evidence="2" id="KW-1185">Reference proteome</keyword>
<proteinExistence type="predicted"/>
<dbReference type="AlphaFoldDB" id="A0A849VP91"/>
<organism evidence="1 2">
    <name type="scientific">Phyllobacterium pellucidum</name>
    <dbReference type="NCBI Taxonomy" id="2740464"/>
    <lineage>
        <taxon>Bacteria</taxon>
        <taxon>Pseudomonadati</taxon>
        <taxon>Pseudomonadota</taxon>
        <taxon>Alphaproteobacteria</taxon>
        <taxon>Hyphomicrobiales</taxon>
        <taxon>Phyllobacteriaceae</taxon>
        <taxon>Phyllobacterium</taxon>
    </lineage>
</organism>
<evidence type="ECO:0000313" key="1">
    <source>
        <dbReference type="EMBL" id="NTS31256.1"/>
    </source>
</evidence>
<reference evidence="1 2" key="1">
    <citation type="submission" date="2020-05" db="EMBL/GenBank/DDBJ databases">
        <authorList>
            <person name="Kim M.K."/>
        </authorList>
    </citation>
    <scope>NUCLEOTIDE SEQUENCE [LARGE SCALE GENOMIC DNA]</scope>
    <source>
        <strain evidence="1 2">BT25</strain>
    </source>
</reference>
<dbReference type="EMBL" id="JABUMX010000002">
    <property type="protein sequence ID" value="NTS31256.1"/>
    <property type="molecule type" value="Genomic_DNA"/>
</dbReference>
<evidence type="ECO:0000313" key="2">
    <source>
        <dbReference type="Proteomes" id="UP000550508"/>
    </source>
</evidence>
<accession>A0A849VP91</accession>
<sequence length="296" mass="31579">MTVYGIQPTGYVRKPLNTILSEIEAQMVTEFGPGVIQTSQSPLGQINGLMADLIAEVWELAEAVYQENDPDQAEGVNLEILGRLRLLNRGAEDDAAFRRSITNQGRARIDLQDIARAVASIPGVVYSQVFSNDTAAIDENGLSPASVAVAVIGGDDEEIASTVRLYVVPGINTYGNVFVSTSIDGFCRTIGLVRPIIVPVTVVINVAVFKDQFGCPPPSPAAIKAALISDWEDTNINGKDVTNFTVRSLVEGRYPNVQVVTMTASRDGLPASSGADIGFIEMSQLLPDNVTVNVVA</sequence>
<dbReference type="RefSeq" id="WP_174207913.1">
    <property type="nucleotide sequence ID" value="NZ_JABUMX010000002.1"/>
</dbReference>
<comment type="caution">
    <text evidence="1">The sequence shown here is derived from an EMBL/GenBank/DDBJ whole genome shotgun (WGS) entry which is preliminary data.</text>
</comment>
<evidence type="ECO:0008006" key="3">
    <source>
        <dbReference type="Google" id="ProtNLM"/>
    </source>
</evidence>
<gene>
    <name evidence="1" type="ORF">HQ945_08310</name>
</gene>